<organism evidence="8 9">
    <name type="scientific">Alkalicoccus saliphilus</name>
    <dbReference type="NCBI Taxonomy" id="200989"/>
    <lineage>
        <taxon>Bacteria</taxon>
        <taxon>Bacillati</taxon>
        <taxon>Bacillota</taxon>
        <taxon>Bacilli</taxon>
        <taxon>Bacillales</taxon>
        <taxon>Bacillaceae</taxon>
        <taxon>Alkalicoccus</taxon>
    </lineage>
</organism>
<sequence>MLEVIFDILRELGWAGLIAGIAVEALSIPFPAAIIFLIYGYLIGPSGWDIVWISLLASAAYTIIAYIPYYLSLRFQGFVQRRLVSKRAKRMVRFMEKYREWTIAAGRVLGMGYIVYVAAFCKITPLRYGVFTFIGVFPVAVVMLYLGTLGVVGEAYGVFQNVQYLIAGLFAAAVVYYIYFRMKSKKKTENVPSRAR</sequence>
<name>A0A2T4U5Z8_9BACI</name>
<proteinExistence type="inferred from homology"/>
<dbReference type="InterPro" id="IPR051311">
    <property type="entry name" value="DedA_domain"/>
</dbReference>
<dbReference type="RefSeq" id="WP_107584952.1">
    <property type="nucleotide sequence ID" value="NZ_PZJJ01000013.1"/>
</dbReference>
<evidence type="ECO:0000256" key="3">
    <source>
        <dbReference type="ARBA" id="ARBA00022475"/>
    </source>
</evidence>
<keyword evidence="6 7" id="KW-0472">Membrane</keyword>
<dbReference type="AlphaFoldDB" id="A0A2T4U5Z8"/>
<feature type="transmembrane region" description="Helical" evidence="7">
    <location>
        <begin position="162"/>
        <end position="180"/>
    </location>
</feature>
<evidence type="ECO:0000256" key="2">
    <source>
        <dbReference type="ARBA" id="ARBA00010792"/>
    </source>
</evidence>
<evidence type="ECO:0008006" key="10">
    <source>
        <dbReference type="Google" id="ProtNLM"/>
    </source>
</evidence>
<keyword evidence="4 7" id="KW-0812">Transmembrane</keyword>
<dbReference type="PANTHER" id="PTHR42709">
    <property type="entry name" value="ALKALINE PHOSPHATASE LIKE PROTEIN"/>
    <property type="match status" value="1"/>
</dbReference>
<comment type="similarity">
    <text evidence="2">Belongs to the DedA family.</text>
</comment>
<evidence type="ECO:0000313" key="9">
    <source>
        <dbReference type="Proteomes" id="UP000240509"/>
    </source>
</evidence>
<dbReference type="OrthoDB" id="9813426at2"/>
<keyword evidence="9" id="KW-1185">Reference proteome</keyword>
<comment type="caution">
    <text evidence="8">The sequence shown here is derived from an EMBL/GenBank/DDBJ whole genome shotgun (WGS) entry which is preliminary data.</text>
</comment>
<evidence type="ECO:0000256" key="4">
    <source>
        <dbReference type="ARBA" id="ARBA00022692"/>
    </source>
</evidence>
<dbReference type="EMBL" id="PZJJ01000013">
    <property type="protein sequence ID" value="PTL38820.1"/>
    <property type="molecule type" value="Genomic_DNA"/>
</dbReference>
<reference evidence="8 9" key="1">
    <citation type="submission" date="2018-03" db="EMBL/GenBank/DDBJ databases">
        <title>Alkalicoccus saliphilus sp. nov., isolated from a mineral pool.</title>
        <authorList>
            <person name="Zhao B."/>
        </authorList>
    </citation>
    <scope>NUCLEOTIDE SEQUENCE [LARGE SCALE GENOMIC DNA]</scope>
    <source>
        <strain evidence="8 9">6AG</strain>
    </source>
</reference>
<feature type="transmembrane region" description="Helical" evidence="7">
    <location>
        <begin position="12"/>
        <end position="38"/>
    </location>
</feature>
<gene>
    <name evidence="8" type="ORF">C6Y45_09285</name>
</gene>
<feature type="transmembrane region" description="Helical" evidence="7">
    <location>
        <begin position="50"/>
        <end position="71"/>
    </location>
</feature>
<evidence type="ECO:0000256" key="7">
    <source>
        <dbReference type="SAM" id="Phobius"/>
    </source>
</evidence>
<comment type="subcellular location">
    <subcellularLocation>
        <location evidence="1">Cell membrane</location>
        <topology evidence="1">Multi-pass membrane protein</topology>
    </subcellularLocation>
</comment>
<protein>
    <recommendedName>
        <fullName evidence="10">DedA family protein</fullName>
    </recommendedName>
</protein>
<evidence type="ECO:0000313" key="8">
    <source>
        <dbReference type="EMBL" id="PTL38820.1"/>
    </source>
</evidence>
<keyword evidence="5 7" id="KW-1133">Transmembrane helix</keyword>
<feature type="transmembrane region" description="Helical" evidence="7">
    <location>
        <begin position="128"/>
        <end position="150"/>
    </location>
</feature>
<evidence type="ECO:0000256" key="5">
    <source>
        <dbReference type="ARBA" id="ARBA00022989"/>
    </source>
</evidence>
<dbReference type="GO" id="GO:0005886">
    <property type="term" value="C:plasma membrane"/>
    <property type="evidence" value="ECO:0007669"/>
    <property type="project" value="UniProtKB-SubCell"/>
</dbReference>
<dbReference type="Proteomes" id="UP000240509">
    <property type="component" value="Unassembled WGS sequence"/>
</dbReference>
<keyword evidence="3" id="KW-1003">Cell membrane</keyword>
<accession>A0A2T4U5Z8</accession>
<evidence type="ECO:0000256" key="6">
    <source>
        <dbReference type="ARBA" id="ARBA00023136"/>
    </source>
</evidence>
<evidence type="ECO:0000256" key="1">
    <source>
        <dbReference type="ARBA" id="ARBA00004651"/>
    </source>
</evidence>
<dbReference type="PANTHER" id="PTHR42709:SF6">
    <property type="entry name" value="UNDECAPRENYL PHOSPHATE TRANSPORTER A"/>
    <property type="match status" value="1"/>
</dbReference>